<protein>
    <submittedName>
        <fullName evidence="1">Uncharacterized protein</fullName>
    </submittedName>
</protein>
<dbReference type="AlphaFoldDB" id="A0A0E9WIV2"/>
<evidence type="ECO:0000313" key="1">
    <source>
        <dbReference type="EMBL" id="JAH90267.1"/>
    </source>
</evidence>
<accession>A0A0E9WIV2</accession>
<reference evidence="1" key="1">
    <citation type="submission" date="2014-11" db="EMBL/GenBank/DDBJ databases">
        <authorList>
            <person name="Amaro Gonzalez C."/>
        </authorList>
    </citation>
    <scope>NUCLEOTIDE SEQUENCE</scope>
</reference>
<proteinExistence type="predicted"/>
<dbReference type="EMBL" id="GBXM01018310">
    <property type="protein sequence ID" value="JAH90267.1"/>
    <property type="molecule type" value="Transcribed_RNA"/>
</dbReference>
<organism evidence="1">
    <name type="scientific">Anguilla anguilla</name>
    <name type="common">European freshwater eel</name>
    <name type="synonym">Muraena anguilla</name>
    <dbReference type="NCBI Taxonomy" id="7936"/>
    <lineage>
        <taxon>Eukaryota</taxon>
        <taxon>Metazoa</taxon>
        <taxon>Chordata</taxon>
        <taxon>Craniata</taxon>
        <taxon>Vertebrata</taxon>
        <taxon>Euteleostomi</taxon>
        <taxon>Actinopterygii</taxon>
        <taxon>Neopterygii</taxon>
        <taxon>Teleostei</taxon>
        <taxon>Anguilliformes</taxon>
        <taxon>Anguillidae</taxon>
        <taxon>Anguilla</taxon>
    </lineage>
</organism>
<reference evidence="1" key="2">
    <citation type="journal article" date="2015" name="Fish Shellfish Immunol.">
        <title>Early steps in the European eel (Anguilla anguilla)-Vibrio vulnificus interaction in the gills: Role of the RtxA13 toxin.</title>
        <authorList>
            <person name="Callol A."/>
            <person name="Pajuelo D."/>
            <person name="Ebbesson L."/>
            <person name="Teles M."/>
            <person name="MacKenzie S."/>
            <person name="Amaro C."/>
        </authorList>
    </citation>
    <scope>NUCLEOTIDE SEQUENCE</scope>
</reference>
<name>A0A0E9WIV2_ANGAN</name>
<sequence>MLSVDVPEQTIPDTLVAASWGQSLDLKRAACTVVEMPNVKQKK</sequence>